<keyword evidence="3 5" id="KW-0663">Pyridoxal phosphate</keyword>
<dbReference type="Pfam" id="PF02784">
    <property type="entry name" value="Orn_Arg_deC_N"/>
    <property type="match status" value="1"/>
</dbReference>
<dbReference type="InterPro" id="IPR000183">
    <property type="entry name" value="Orn/DAP/Arg_de-COase"/>
</dbReference>
<dbReference type="RefSeq" id="WP_090829139.1">
    <property type="nucleotide sequence ID" value="NZ_FOBH01000010.1"/>
</dbReference>
<organism evidence="7 8">
    <name type="scientific">Nitrosovibrio tenuis</name>
    <dbReference type="NCBI Taxonomy" id="1233"/>
    <lineage>
        <taxon>Bacteria</taxon>
        <taxon>Pseudomonadati</taxon>
        <taxon>Pseudomonadota</taxon>
        <taxon>Betaproteobacteria</taxon>
        <taxon>Nitrosomonadales</taxon>
        <taxon>Nitrosomonadaceae</taxon>
        <taxon>Nitrosovibrio</taxon>
    </lineage>
</organism>
<dbReference type="InterPro" id="IPR029066">
    <property type="entry name" value="PLP-binding_barrel"/>
</dbReference>
<gene>
    <name evidence="7" type="ORF">SAMN05216387_11029</name>
</gene>
<accession>A0A1H7PW79</accession>
<dbReference type="SUPFAM" id="SSF50621">
    <property type="entry name" value="Alanine racemase C-terminal domain-like"/>
    <property type="match status" value="1"/>
</dbReference>
<comment type="cofactor">
    <cofactor evidence="1 5">
        <name>pyridoxal 5'-phosphate</name>
        <dbReference type="ChEBI" id="CHEBI:597326"/>
    </cofactor>
</comment>
<name>A0A1H7PW79_9PROT</name>
<keyword evidence="4" id="KW-0456">Lyase</keyword>
<dbReference type="AlphaFoldDB" id="A0A1H7PW79"/>
<dbReference type="PRINTS" id="PR01179">
    <property type="entry name" value="ODADCRBXLASE"/>
</dbReference>
<sequence>MQMRTTALRQEVEAEEVFDTHPEVRLDFKHVQAALKNGYTKPFLLVDSNIVRDKARRFKVAMPRVHPHYAVKANPDPRVLKTLIEENVGFEIASISELDLLLGIGVPAAEIYYSNPIKSRAYLEYAASKGVEWYVLDSVEELRKIVSVKPNAKMYVRIDTPNIGSDWPLAGKFGTHAAEIKDIINEAAKLKADLAGVTFHVGSQCRNPQNWRVGIERAKKVFADMRHVGLTPRLLNIGGGYPVRHVKPIPSIEIIGEVVNEAIADFPEDIRIMAEPGRYLVSDAAYFVCRVEGTATRNGKRWMYWDAGVFGGLIEVTEGLRYEILSDRKGLNIQWAIAGPTCDSVDILMRDEMLPEDMQEGDFIYVPNAGAYTTAYASNFNGFPLPDVMVL</sequence>
<evidence type="ECO:0000256" key="4">
    <source>
        <dbReference type="ARBA" id="ARBA00023239"/>
    </source>
</evidence>
<evidence type="ECO:0000256" key="5">
    <source>
        <dbReference type="PIRSR" id="PIRSR600183-50"/>
    </source>
</evidence>
<dbReference type="PANTHER" id="PTHR11482">
    <property type="entry name" value="ARGININE/DIAMINOPIMELATE/ORNITHINE DECARBOXYLASE"/>
    <property type="match status" value="1"/>
</dbReference>
<dbReference type="FunFam" id="3.20.20.10:FF:000008">
    <property type="entry name" value="Ornithine decarboxylase"/>
    <property type="match status" value="1"/>
</dbReference>
<feature type="modified residue" description="N6-(pyridoxal phosphate)lysine" evidence="5">
    <location>
        <position position="72"/>
    </location>
</feature>
<feature type="domain" description="Orn/DAP/Arg decarboxylase 2 N-terminal" evidence="6">
    <location>
        <begin position="51"/>
        <end position="282"/>
    </location>
</feature>
<keyword evidence="8" id="KW-1185">Reference proteome</keyword>
<dbReference type="InterPro" id="IPR022657">
    <property type="entry name" value="De-COase2_CS"/>
</dbReference>
<dbReference type="PANTHER" id="PTHR11482:SF6">
    <property type="entry name" value="ORNITHINE DECARBOXYLASE 1-RELATED"/>
    <property type="match status" value="1"/>
</dbReference>
<dbReference type="GO" id="GO:0005737">
    <property type="term" value="C:cytoplasm"/>
    <property type="evidence" value="ECO:0007669"/>
    <property type="project" value="TreeGrafter"/>
</dbReference>
<dbReference type="GO" id="GO:0033387">
    <property type="term" value="P:putrescine biosynthetic process from arginine, via ornithine"/>
    <property type="evidence" value="ECO:0007669"/>
    <property type="project" value="TreeGrafter"/>
</dbReference>
<dbReference type="STRING" id="1233.SAMN05216387_11029"/>
<dbReference type="Proteomes" id="UP000198620">
    <property type="component" value="Unassembled WGS sequence"/>
</dbReference>
<dbReference type="PRINTS" id="PR01182">
    <property type="entry name" value="ORNDCRBXLASE"/>
</dbReference>
<dbReference type="OrthoDB" id="9802147at2"/>
<protein>
    <submittedName>
        <fullName evidence="7">Ornithine decarboxylase</fullName>
    </submittedName>
</protein>
<proteinExistence type="inferred from homology"/>
<feature type="active site" description="Proton donor" evidence="5">
    <location>
        <position position="342"/>
    </location>
</feature>
<dbReference type="Gene3D" id="2.40.37.10">
    <property type="entry name" value="Lyase, Ornithine Decarboxylase, Chain A, domain 1"/>
    <property type="match status" value="1"/>
</dbReference>
<dbReference type="Gene3D" id="3.20.20.10">
    <property type="entry name" value="Alanine racemase"/>
    <property type="match status" value="1"/>
</dbReference>
<dbReference type="PROSITE" id="PS00879">
    <property type="entry name" value="ODR_DC_2_2"/>
    <property type="match status" value="1"/>
</dbReference>
<comment type="similarity">
    <text evidence="2">Belongs to the Orn/Lys/Arg decarboxylase class-II family.</text>
</comment>
<dbReference type="CDD" id="cd00622">
    <property type="entry name" value="PLPDE_III_ODC"/>
    <property type="match status" value="1"/>
</dbReference>
<dbReference type="InterPro" id="IPR009006">
    <property type="entry name" value="Ala_racemase/Decarboxylase_C"/>
</dbReference>
<evidence type="ECO:0000313" key="8">
    <source>
        <dbReference type="Proteomes" id="UP000198620"/>
    </source>
</evidence>
<evidence type="ECO:0000256" key="1">
    <source>
        <dbReference type="ARBA" id="ARBA00001933"/>
    </source>
</evidence>
<dbReference type="SUPFAM" id="SSF51419">
    <property type="entry name" value="PLP-binding barrel"/>
    <property type="match status" value="1"/>
</dbReference>
<evidence type="ECO:0000256" key="3">
    <source>
        <dbReference type="ARBA" id="ARBA00022898"/>
    </source>
</evidence>
<dbReference type="EMBL" id="FOBH01000010">
    <property type="protein sequence ID" value="SEL39816.1"/>
    <property type="molecule type" value="Genomic_DNA"/>
</dbReference>
<evidence type="ECO:0000259" key="6">
    <source>
        <dbReference type="Pfam" id="PF02784"/>
    </source>
</evidence>
<reference evidence="7 8" key="1">
    <citation type="submission" date="2016-10" db="EMBL/GenBank/DDBJ databases">
        <authorList>
            <person name="de Groot N.N."/>
        </authorList>
    </citation>
    <scope>NUCLEOTIDE SEQUENCE [LARGE SCALE GENOMIC DNA]</scope>
    <source>
        <strain evidence="7 8">Nv1</strain>
    </source>
</reference>
<evidence type="ECO:0000256" key="2">
    <source>
        <dbReference type="ARBA" id="ARBA00008872"/>
    </source>
</evidence>
<dbReference type="InterPro" id="IPR022644">
    <property type="entry name" value="De-COase2_N"/>
</dbReference>
<evidence type="ECO:0000313" key="7">
    <source>
        <dbReference type="EMBL" id="SEL39816.1"/>
    </source>
</evidence>
<dbReference type="GO" id="GO:0004586">
    <property type="term" value="F:ornithine decarboxylase activity"/>
    <property type="evidence" value="ECO:0007669"/>
    <property type="project" value="TreeGrafter"/>
</dbReference>
<dbReference type="InterPro" id="IPR002433">
    <property type="entry name" value="Orn_de-COase"/>
</dbReference>